<feature type="compositionally biased region" description="Low complexity" evidence="4">
    <location>
        <begin position="267"/>
        <end position="293"/>
    </location>
</feature>
<sequence length="615" mass="68601">MTEIVGATEYLLDSIAPTFSFFTTESTPPRLLDEAISETIAYTCNQEIRQQYATPHIAIRSQPDGISSMALQRFRRILGKLHPDRCHRSARTAESCRAVQCLSDLLTTTIPLFYILRKGLSNHTPVRRVASADAFVLAPHEDTVPPGHLPTVWARALADFRPGRLALFDWTGPLPVPGMVILLAPRRRGDYSKGLPSHNYPARWTRQRRQDAIRSYKDDAGYALDASQLSRGPPPSEAYAFNDILPPFGQVPGTLALPGALPERFADSPSPATPSDSNSSSSPPQDISDLPSSNFPSKRVSRKGPNHIPRPPNAFIIFRSDFLEKQKDLKDIERDHRHVSRIAANTWRLLSDEERSVYKKKAEEEKRIHEARYPGYRFSPSRQREKHKRVTKRNGLRDKIRAQCIAHFFRKDITGAELRAEVEKLDIELDVLYGPKEGEPSGSEQLPSLKAREEEDAPPFRSPLLAPAPKFVDSHPSSTGQLRLQSSMYLPVPESPPMASLQAPVVPPLSLATPSAFRNNHLPSDSPPPPPVTYYPTPYAWPSPVSTSPNQLQLPSPSYGSETASTSSLWSPIDTTAPQLDMSAWQNAPADPHDLEFMNFLNIDEGMDFWNNPAN</sequence>
<dbReference type="CDD" id="cd01389">
    <property type="entry name" value="HMG-box_ROX1-like"/>
    <property type="match status" value="1"/>
</dbReference>
<keyword evidence="1 3" id="KW-0238">DNA-binding</keyword>
<dbReference type="AlphaFoldDB" id="A0A4Y9Y609"/>
<dbReference type="InterPro" id="IPR009071">
    <property type="entry name" value="HMG_box_dom"/>
</dbReference>
<proteinExistence type="predicted"/>
<comment type="caution">
    <text evidence="6">The sequence shown here is derived from an EMBL/GenBank/DDBJ whole genome shotgun (WGS) entry which is preliminary data.</text>
</comment>
<dbReference type="GO" id="GO:0005634">
    <property type="term" value="C:nucleus"/>
    <property type="evidence" value="ECO:0007669"/>
    <property type="project" value="UniProtKB-UniRule"/>
</dbReference>
<feature type="domain" description="HMG box" evidence="5">
    <location>
        <begin position="308"/>
        <end position="377"/>
    </location>
</feature>
<evidence type="ECO:0000259" key="5">
    <source>
        <dbReference type="PROSITE" id="PS50118"/>
    </source>
</evidence>
<feature type="region of interest" description="Disordered" evidence="4">
    <location>
        <begin position="545"/>
        <end position="567"/>
    </location>
</feature>
<dbReference type="Pfam" id="PF00505">
    <property type="entry name" value="HMG_box"/>
    <property type="match status" value="1"/>
</dbReference>
<feature type="DNA-binding region" description="HMG box" evidence="3">
    <location>
        <begin position="308"/>
        <end position="377"/>
    </location>
</feature>
<keyword evidence="2 3" id="KW-0539">Nucleus</keyword>
<evidence type="ECO:0000256" key="1">
    <source>
        <dbReference type="ARBA" id="ARBA00023125"/>
    </source>
</evidence>
<evidence type="ECO:0000313" key="7">
    <source>
        <dbReference type="Proteomes" id="UP000298327"/>
    </source>
</evidence>
<dbReference type="PANTHER" id="PTHR45789:SF2">
    <property type="entry name" value="FI18025P1"/>
    <property type="match status" value="1"/>
</dbReference>
<dbReference type="GO" id="GO:0000978">
    <property type="term" value="F:RNA polymerase II cis-regulatory region sequence-specific DNA binding"/>
    <property type="evidence" value="ECO:0007669"/>
    <property type="project" value="TreeGrafter"/>
</dbReference>
<dbReference type="EMBL" id="SEOQ01000739">
    <property type="protein sequence ID" value="TFY57592.1"/>
    <property type="molecule type" value="Genomic_DNA"/>
</dbReference>
<dbReference type="InterPro" id="IPR051356">
    <property type="entry name" value="SOX/SOX-like_TF"/>
</dbReference>
<protein>
    <recommendedName>
        <fullName evidence="5">HMG box domain-containing protein</fullName>
    </recommendedName>
</protein>
<reference evidence="6 7" key="1">
    <citation type="submission" date="2019-02" db="EMBL/GenBank/DDBJ databases">
        <title>Genome sequencing of the rare red list fungi Dentipellis fragilis.</title>
        <authorList>
            <person name="Buettner E."/>
            <person name="Kellner H."/>
        </authorList>
    </citation>
    <scope>NUCLEOTIDE SEQUENCE [LARGE SCALE GENOMIC DNA]</scope>
    <source>
        <strain evidence="6 7">DSM 105465</strain>
    </source>
</reference>
<dbReference type="PROSITE" id="PS50118">
    <property type="entry name" value="HMG_BOX_2"/>
    <property type="match status" value="1"/>
</dbReference>
<evidence type="ECO:0000256" key="2">
    <source>
        <dbReference type="ARBA" id="ARBA00023242"/>
    </source>
</evidence>
<feature type="region of interest" description="Disordered" evidence="4">
    <location>
        <begin position="433"/>
        <end position="479"/>
    </location>
</feature>
<dbReference type="OrthoDB" id="6247875at2759"/>
<dbReference type="STRING" id="205917.A0A4Y9Y609"/>
<dbReference type="InterPro" id="IPR036910">
    <property type="entry name" value="HMG_box_dom_sf"/>
</dbReference>
<name>A0A4Y9Y609_9AGAM</name>
<dbReference type="GO" id="GO:0000981">
    <property type="term" value="F:DNA-binding transcription factor activity, RNA polymerase II-specific"/>
    <property type="evidence" value="ECO:0007669"/>
    <property type="project" value="TreeGrafter"/>
</dbReference>
<feature type="region of interest" description="Disordered" evidence="4">
    <location>
        <begin position="259"/>
        <end position="312"/>
    </location>
</feature>
<evidence type="ECO:0000256" key="4">
    <source>
        <dbReference type="SAM" id="MobiDB-lite"/>
    </source>
</evidence>
<dbReference type="Gene3D" id="1.10.30.10">
    <property type="entry name" value="High mobility group box domain"/>
    <property type="match status" value="1"/>
</dbReference>
<gene>
    <name evidence="6" type="ORF">EVG20_g8484</name>
</gene>
<keyword evidence="7" id="KW-1185">Reference proteome</keyword>
<evidence type="ECO:0000313" key="6">
    <source>
        <dbReference type="EMBL" id="TFY57592.1"/>
    </source>
</evidence>
<dbReference type="PANTHER" id="PTHR45789">
    <property type="entry name" value="FI18025P1"/>
    <property type="match status" value="1"/>
</dbReference>
<evidence type="ECO:0000256" key="3">
    <source>
        <dbReference type="PROSITE-ProRule" id="PRU00267"/>
    </source>
</evidence>
<dbReference type="Proteomes" id="UP000298327">
    <property type="component" value="Unassembled WGS sequence"/>
</dbReference>
<organism evidence="6 7">
    <name type="scientific">Dentipellis fragilis</name>
    <dbReference type="NCBI Taxonomy" id="205917"/>
    <lineage>
        <taxon>Eukaryota</taxon>
        <taxon>Fungi</taxon>
        <taxon>Dikarya</taxon>
        <taxon>Basidiomycota</taxon>
        <taxon>Agaricomycotina</taxon>
        <taxon>Agaricomycetes</taxon>
        <taxon>Russulales</taxon>
        <taxon>Hericiaceae</taxon>
        <taxon>Dentipellis</taxon>
    </lineage>
</organism>
<dbReference type="SMART" id="SM00398">
    <property type="entry name" value="HMG"/>
    <property type="match status" value="1"/>
</dbReference>
<dbReference type="SUPFAM" id="SSF47095">
    <property type="entry name" value="HMG-box"/>
    <property type="match status" value="1"/>
</dbReference>
<accession>A0A4Y9Y609</accession>